<evidence type="ECO:0008006" key="3">
    <source>
        <dbReference type="Google" id="ProtNLM"/>
    </source>
</evidence>
<dbReference type="EMBL" id="KN822168">
    <property type="protein sequence ID" value="KIM53881.1"/>
    <property type="molecule type" value="Genomic_DNA"/>
</dbReference>
<name>A0A0C3DCQ7_9AGAM</name>
<evidence type="ECO:0000313" key="2">
    <source>
        <dbReference type="Proteomes" id="UP000053989"/>
    </source>
</evidence>
<proteinExistence type="predicted"/>
<reference evidence="1 2" key="1">
    <citation type="submission" date="2014-04" db="EMBL/GenBank/DDBJ databases">
        <authorList>
            <consortium name="DOE Joint Genome Institute"/>
            <person name="Kuo A."/>
            <person name="Kohler A."/>
            <person name="Nagy L.G."/>
            <person name="Floudas D."/>
            <person name="Copeland A."/>
            <person name="Barry K.W."/>
            <person name="Cichocki N."/>
            <person name="Veneault-Fourrey C."/>
            <person name="LaButti K."/>
            <person name="Lindquist E.A."/>
            <person name="Lipzen A."/>
            <person name="Lundell T."/>
            <person name="Morin E."/>
            <person name="Murat C."/>
            <person name="Sun H."/>
            <person name="Tunlid A."/>
            <person name="Henrissat B."/>
            <person name="Grigoriev I.V."/>
            <person name="Hibbett D.S."/>
            <person name="Martin F."/>
            <person name="Nordberg H.P."/>
            <person name="Cantor M.N."/>
            <person name="Hua S.X."/>
        </authorList>
    </citation>
    <scope>NUCLEOTIDE SEQUENCE [LARGE SCALE GENOMIC DNA]</scope>
    <source>
        <strain evidence="1 2">Foug A</strain>
    </source>
</reference>
<feature type="non-terminal residue" evidence="1">
    <location>
        <position position="1"/>
    </location>
</feature>
<sequence>CVTGMSSHLIAELFQHSTDTITKYFKEHVDFFSSPKFYNTQVQFPTSQTLISHKIVSHPRFKFFDGCIGAVDRSH</sequence>
<dbReference type="HOGENOM" id="CLU_040082_6_1_1"/>
<accession>A0A0C3DCQ7</accession>
<dbReference type="AlphaFoldDB" id="A0A0C3DCQ7"/>
<keyword evidence="2" id="KW-1185">Reference proteome</keyword>
<feature type="non-terminal residue" evidence="1">
    <location>
        <position position="75"/>
    </location>
</feature>
<organism evidence="1 2">
    <name type="scientific">Scleroderma citrinum Foug A</name>
    <dbReference type="NCBI Taxonomy" id="1036808"/>
    <lineage>
        <taxon>Eukaryota</taxon>
        <taxon>Fungi</taxon>
        <taxon>Dikarya</taxon>
        <taxon>Basidiomycota</taxon>
        <taxon>Agaricomycotina</taxon>
        <taxon>Agaricomycetes</taxon>
        <taxon>Agaricomycetidae</taxon>
        <taxon>Boletales</taxon>
        <taxon>Sclerodermatineae</taxon>
        <taxon>Sclerodermataceae</taxon>
        <taxon>Scleroderma</taxon>
    </lineage>
</organism>
<gene>
    <name evidence="1" type="ORF">SCLCIDRAFT_51713</name>
</gene>
<dbReference type="OrthoDB" id="2655351at2759"/>
<reference evidence="2" key="2">
    <citation type="submission" date="2015-01" db="EMBL/GenBank/DDBJ databases">
        <title>Evolutionary Origins and Diversification of the Mycorrhizal Mutualists.</title>
        <authorList>
            <consortium name="DOE Joint Genome Institute"/>
            <consortium name="Mycorrhizal Genomics Consortium"/>
            <person name="Kohler A."/>
            <person name="Kuo A."/>
            <person name="Nagy L.G."/>
            <person name="Floudas D."/>
            <person name="Copeland A."/>
            <person name="Barry K.W."/>
            <person name="Cichocki N."/>
            <person name="Veneault-Fourrey C."/>
            <person name="LaButti K."/>
            <person name="Lindquist E.A."/>
            <person name="Lipzen A."/>
            <person name="Lundell T."/>
            <person name="Morin E."/>
            <person name="Murat C."/>
            <person name="Riley R."/>
            <person name="Ohm R."/>
            <person name="Sun H."/>
            <person name="Tunlid A."/>
            <person name="Henrissat B."/>
            <person name="Grigoriev I.V."/>
            <person name="Hibbett D.S."/>
            <person name="Martin F."/>
        </authorList>
    </citation>
    <scope>NUCLEOTIDE SEQUENCE [LARGE SCALE GENOMIC DNA]</scope>
    <source>
        <strain evidence="2">Foug A</strain>
    </source>
</reference>
<dbReference type="InParanoid" id="A0A0C3DCQ7"/>
<evidence type="ECO:0000313" key="1">
    <source>
        <dbReference type="EMBL" id="KIM53881.1"/>
    </source>
</evidence>
<protein>
    <recommendedName>
        <fullName evidence="3">DDE Tnp4 domain-containing protein</fullName>
    </recommendedName>
</protein>
<dbReference type="Proteomes" id="UP000053989">
    <property type="component" value="Unassembled WGS sequence"/>
</dbReference>